<sequence>MKNERQAQQAAEHIKAPGWFKLVLEGRAPWELWASLIALPVLKNAPKGDGHPVMVFPGLATGDMTTLVLRNFLKDRGYIPFAWEQGVNRGPRPGVIETCVERVQELRSEHGCTVSLVGWSLGGIYAREIAKMVPDDVRTVITLGSPFTGHPKATNAWRLYEFASGRSIDDDARIADLRSTPPVPTTSIFSRTDGVVAWQCSLEEETERSENIEVHASHIGMGMNPTALYAIADRLAQAEGEWQRFDREGLAGLKKLLYRDPRRNPRFGVF</sequence>
<name>A0A0C2C0R0_9BURK</name>
<dbReference type="RefSeq" id="WP_040042799.1">
    <property type="nucleotide sequence ID" value="NZ_JWJG01000028.1"/>
</dbReference>
<dbReference type="SUPFAM" id="SSF53474">
    <property type="entry name" value="alpha/beta-Hydrolases"/>
    <property type="match status" value="1"/>
</dbReference>
<dbReference type="OrthoDB" id="345573at2"/>
<reference evidence="1 2" key="1">
    <citation type="submission" date="2014-12" db="EMBL/GenBank/DDBJ databases">
        <title>Denitrispirillum autotrophicum gen. nov., sp. nov., Denitrifying, Facultatively Autotrophic Bacteria Isolated from Rice Paddy Soil.</title>
        <authorList>
            <person name="Ishii S."/>
            <person name="Ashida N."/>
            <person name="Ohno H."/>
            <person name="Otsuka S."/>
            <person name="Yokota A."/>
            <person name="Senoo K."/>
        </authorList>
    </citation>
    <scope>NUCLEOTIDE SEQUENCE [LARGE SCALE GENOMIC DNA]</scope>
    <source>
        <strain evidence="1 2">TSA66</strain>
    </source>
</reference>
<keyword evidence="1" id="KW-0378">Hydrolase</keyword>
<evidence type="ECO:0000313" key="1">
    <source>
        <dbReference type="EMBL" id="KIF83871.1"/>
    </source>
</evidence>
<comment type="caution">
    <text evidence="1">The sequence shown here is derived from an EMBL/GenBank/DDBJ whole genome shotgun (WGS) entry which is preliminary data.</text>
</comment>
<dbReference type="STRING" id="709839.TSA66_19850"/>
<dbReference type="Proteomes" id="UP000031572">
    <property type="component" value="Unassembled WGS sequence"/>
</dbReference>
<gene>
    <name evidence="1" type="ORF">TSA66_19850</name>
</gene>
<dbReference type="Gene3D" id="3.40.50.1820">
    <property type="entry name" value="alpha/beta hydrolase"/>
    <property type="match status" value="1"/>
</dbReference>
<protein>
    <submittedName>
        <fullName evidence="1">Alpha/beta hydrolase</fullName>
    </submittedName>
</protein>
<organism evidence="1 2">
    <name type="scientific">Noviherbaspirillum autotrophicum</name>
    <dbReference type="NCBI Taxonomy" id="709839"/>
    <lineage>
        <taxon>Bacteria</taxon>
        <taxon>Pseudomonadati</taxon>
        <taxon>Pseudomonadota</taxon>
        <taxon>Betaproteobacteria</taxon>
        <taxon>Burkholderiales</taxon>
        <taxon>Oxalobacteraceae</taxon>
        <taxon>Noviherbaspirillum</taxon>
    </lineage>
</organism>
<dbReference type="InterPro" id="IPR029058">
    <property type="entry name" value="AB_hydrolase_fold"/>
</dbReference>
<dbReference type="EMBL" id="JWJG01000028">
    <property type="protein sequence ID" value="KIF83871.1"/>
    <property type="molecule type" value="Genomic_DNA"/>
</dbReference>
<keyword evidence="2" id="KW-1185">Reference proteome</keyword>
<proteinExistence type="predicted"/>
<evidence type="ECO:0000313" key="2">
    <source>
        <dbReference type="Proteomes" id="UP000031572"/>
    </source>
</evidence>
<accession>A0A0C2C0R0</accession>
<dbReference type="AlphaFoldDB" id="A0A0C2C0R0"/>
<dbReference type="GO" id="GO:0016787">
    <property type="term" value="F:hydrolase activity"/>
    <property type="evidence" value="ECO:0007669"/>
    <property type="project" value="UniProtKB-KW"/>
</dbReference>